<reference evidence="2 3" key="1">
    <citation type="submission" date="2018-06" db="EMBL/GenBank/DDBJ databases">
        <authorList>
            <consortium name="Pathogen Informatics"/>
            <person name="Doyle S."/>
        </authorList>
    </citation>
    <scope>NUCLEOTIDE SEQUENCE [LARGE SCALE GENOMIC DNA]</scope>
    <source>
        <strain evidence="2 3">NCTC8261</strain>
    </source>
</reference>
<protein>
    <submittedName>
        <fullName evidence="2">DNA gyrase subunit B</fullName>
        <ecNumber evidence="2">5.99.1.3</ecNumber>
    </submittedName>
</protein>
<name>A0A379WKC5_SALET</name>
<dbReference type="InterPro" id="IPR041423">
    <property type="entry name" value="GyrB_insert"/>
</dbReference>
<gene>
    <name evidence="2" type="primary">gyrB_4</name>
    <name evidence="2" type="ORF">NCTC8261_00012</name>
</gene>
<dbReference type="AlphaFoldDB" id="A0A379WKC5"/>
<feature type="domain" description="DNA gyrase subunit B insert" evidence="1">
    <location>
        <begin position="1"/>
        <end position="97"/>
    </location>
</feature>
<organism evidence="2 3">
    <name type="scientific">Salmonella enterica I</name>
    <dbReference type="NCBI Taxonomy" id="59201"/>
    <lineage>
        <taxon>Bacteria</taxon>
        <taxon>Pseudomonadati</taxon>
        <taxon>Pseudomonadota</taxon>
        <taxon>Gammaproteobacteria</taxon>
        <taxon>Enterobacterales</taxon>
        <taxon>Enterobacteriaceae</taxon>
        <taxon>Salmonella</taxon>
    </lineage>
</organism>
<dbReference type="Pfam" id="PF18053">
    <property type="entry name" value="GyrB_insert"/>
    <property type="match status" value="1"/>
</dbReference>
<accession>A0A379WKC5</accession>
<proteinExistence type="predicted"/>
<evidence type="ECO:0000259" key="1">
    <source>
        <dbReference type="Pfam" id="PF18053"/>
    </source>
</evidence>
<keyword evidence="2" id="KW-0413">Isomerase</keyword>
<dbReference type="EMBL" id="UGXT01000002">
    <property type="protein sequence ID" value="SUH33846.1"/>
    <property type="molecule type" value="Genomic_DNA"/>
</dbReference>
<evidence type="ECO:0000313" key="2">
    <source>
        <dbReference type="EMBL" id="SUH33846.1"/>
    </source>
</evidence>
<dbReference type="Proteomes" id="UP000254712">
    <property type="component" value="Unassembled WGS sequence"/>
</dbReference>
<sequence>MYQPTLTEADLSDEQTVTRWVNALITELNEKEQHGSQWKFDVHTNTEQNLFEPIVRVRTHGVDTDYPLDHEFVTGAEYRRICTLGEKLRGLIEEDAFYRTRRASPAGNQLRAGAGVAGERITSRSGYPAL</sequence>
<dbReference type="GO" id="GO:0016853">
    <property type="term" value="F:isomerase activity"/>
    <property type="evidence" value="ECO:0007669"/>
    <property type="project" value="UniProtKB-KW"/>
</dbReference>
<dbReference type="Gene3D" id="3.10.20.690">
    <property type="match status" value="1"/>
</dbReference>
<dbReference type="EC" id="5.99.1.3" evidence="2"/>
<evidence type="ECO:0000313" key="3">
    <source>
        <dbReference type="Proteomes" id="UP000254712"/>
    </source>
</evidence>